<gene>
    <name evidence="1" type="primary">43</name>
    <name evidence="1" type="ORF">SEA_VALENTINIPUFF_43</name>
</gene>
<accession>A0A386KQR2</accession>
<evidence type="ECO:0000313" key="1">
    <source>
        <dbReference type="EMBL" id="AYD87344.1"/>
    </source>
</evidence>
<name>A0A386KQR2_9CAUD</name>
<dbReference type="Proteomes" id="UP000281993">
    <property type="component" value="Segment"/>
</dbReference>
<keyword evidence="2" id="KW-1185">Reference proteome</keyword>
<dbReference type="EMBL" id="MH825712">
    <property type="protein sequence ID" value="AYD87344.1"/>
    <property type="molecule type" value="Genomic_DNA"/>
</dbReference>
<protein>
    <submittedName>
        <fullName evidence="1">Uncharacterized protein</fullName>
    </submittedName>
</protein>
<evidence type="ECO:0000313" key="2">
    <source>
        <dbReference type="Proteomes" id="UP000281993"/>
    </source>
</evidence>
<proteinExistence type="predicted"/>
<reference evidence="1 2" key="1">
    <citation type="submission" date="2018-08" db="EMBL/GenBank/DDBJ databases">
        <authorList>
            <person name="Preder H."/>
            <person name="Servin-Meza L.A."/>
            <person name="Bonilla J.A."/>
            <person name="Klyczek K."/>
            <person name="Garlena R.A."/>
            <person name="Russell D.A."/>
            <person name="Pope W.H."/>
            <person name="Jacobs-Sera D."/>
            <person name="Hatfull G.F."/>
        </authorList>
    </citation>
    <scope>NUCLEOTIDE SEQUENCE [LARGE SCALE GENOMIC DNA]</scope>
</reference>
<organism evidence="1 2">
    <name type="scientific">Microbacterium phage ValentiniPuff</name>
    <dbReference type="NCBI Taxonomy" id="2315705"/>
    <lineage>
        <taxon>Viruses</taxon>
        <taxon>Duplodnaviria</taxon>
        <taxon>Heunggongvirae</taxon>
        <taxon>Uroviricota</taxon>
        <taxon>Caudoviricetes</taxon>
        <taxon>Valentinivirus</taxon>
        <taxon>Valentinivirus valentinipuff</taxon>
    </lineage>
</organism>
<sequence>MPWLDRPASVQTRIEVVLHRLDDPMTLAITNPASKATTVYDVWEARLLYVFDAAAGRWEVVSVKPFGYRRGARHGVPIEIQGSSQQLRDLAKHYAPDWIPEPSQPKLRLPAEAVYDEALAAVDGALTTLPSMTRSMREKLLGVIATHAANPYRGE</sequence>